<feature type="transmembrane region" description="Helical" evidence="6">
    <location>
        <begin position="106"/>
        <end position="124"/>
    </location>
</feature>
<dbReference type="RefSeq" id="WP_013781988.1">
    <property type="nucleotide sequence ID" value="NC_015520.1"/>
</dbReference>
<accession>F3ZWU0</accession>
<dbReference type="GO" id="GO:0005886">
    <property type="term" value="C:plasma membrane"/>
    <property type="evidence" value="ECO:0007669"/>
    <property type="project" value="UniProtKB-SubCell"/>
</dbReference>
<evidence type="ECO:0000259" key="7">
    <source>
        <dbReference type="Pfam" id="PF00482"/>
    </source>
</evidence>
<dbReference type="EMBL" id="CP002360">
    <property type="protein sequence ID" value="AEE97562.1"/>
    <property type="molecule type" value="Genomic_DNA"/>
</dbReference>
<protein>
    <submittedName>
        <fullName evidence="8">Type II secretion system F domain protein</fullName>
    </submittedName>
</protein>
<feature type="domain" description="Type II secretion system protein GspF" evidence="7">
    <location>
        <begin position="151"/>
        <end position="263"/>
    </location>
</feature>
<dbReference type="HOGENOM" id="CLU_078486_0_0_9"/>
<name>F3ZWU0_MAHA5</name>
<dbReference type="KEGG" id="mas:Mahau_2398"/>
<evidence type="ECO:0000256" key="1">
    <source>
        <dbReference type="ARBA" id="ARBA00004651"/>
    </source>
</evidence>
<evidence type="ECO:0000256" key="3">
    <source>
        <dbReference type="ARBA" id="ARBA00022692"/>
    </source>
</evidence>
<evidence type="ECO:0000313" key="8">
    <source>
        <dbReference type="EMBL" id="AEE97562.1"/>
    </source>
</evidence>
<organism evidence="8 9">
    <name type="scientific">Mahella australiensis (strain DSM 15567 / CIP 107919 / 50-1 BON)</name>
    <dbReference type="NCBI Taxonomy" id="697281"/>
    <lineage>
        <taxon>Bacteria</taxon>
        <taxon>Bacillati</taxon>
        <taxon>Bacillota</taxon>
        <taxon>Clostridia</taxon>
        <taxon>Thermoanaerobacterales</taxon>
        <taxon>Thermoanaerobacterales Family IV. Incertae Sedis</taxon>
        <taxon>Mahella</taxon>
    </lineage>
</organism>
<dbReference type="Pfam" id="PF00482">
    <property type="entry name" value="T2SSF"/>
    <property type="match status" value="1"/>
</dbReference>
<sequence>MAQILLISFTAAMGGFVLVVLYQSYKAYKKQKLIERLQRQMVAPQAKPFSLLELLGYNKTVDKFRELLRKAGLAKINAEDALLSLTVLSVILFAVLNIAGMGWLSFLLPIGLIIVIPWVLNMIGTSRHNKLNKQFAEAVQDMADRLKLVPNLENGIRETAQITDQPLHGELEKILHKLDTGIGIIPALKDFARDSESTMIDFWVDSIVFAYQMRASVADVCEEVSQKTRTRLKQNNQVATKLSEIKSMMLSIAGIMIALMFMVYSSSPEYLNSFDTLWGKIALIYTVISYAGSTLYILNRTNKEATEI</sequence>
<keyword evidence="3 6" id="KW-0812">Transmembrane</keyword>
<feature type="transmembrane region" description="Helical" evidence="6">
    <location>
        <begin position="81"/>
        <end position="100"/>
    </location>
</feature>
<dbReference type="STRING" id="697281.Mahau_2398"/>
<evidence type="ECO:0000256" key="6">
    <source>
        <dbReference type="SAM" id="Phobius"/>
    </source>
</evidence>
<dbReference type="AlphaFoldDB" id="F3ZWU0"/>
<evidence type="ECO:0000256" key="2">
    <source>
        <dbReference type="ARBA" id="ARBA00022475"/>
    </source>
</evidence>
<keyword evidence="4 6" id="KW-1133">Transmembrane helix</keyword>
<dbReference type="Proteomes" id="UP000008457">
    <property type="component" value="Chromosome"/>
</dbReference>
<dbReference type="eggNOG" id="COG4965">
    <property type="taxonomic scope" value="Bacteria"/>
</dbReference>
<reference evidence="8 9" key="2">
    <citation type="journal article" date="2011" name="Stand. Genomic Sci.">
        <title>Complete genome sequence of Mahella australiensis type strain (50-1 BON).</title>
        <authorList>
            <person name="Sikorski J."/>
            <person name="Teshima H."/>
            <person name="Nolan M."/>
            <person name="Lucas S."/>
            <person name="Hammon N."/>
            <person name="Deshpande S."/>
            <person name="Cheng J.F."/>
            <person name="Pitluck S."/>
            <person name="Liolios K."/>
            <person name="Pagani I."/>
            <person name="Ivanova N."/>
            <person name="Huntemann M."/>
            <person name="Mavromatis K."/>
            <person name="Ovchinikova G."/>
            <person name="Pati A."/>
            <person name="Tapia R."/>
            <person name="Han C."/>
            <person name="Goodwin L."/>
            <person name="Chen A."/>
            <person name="Palaniappan K."/>
            <person name="Land M."/>
            <person name="Hauser L."/>
            <person name="Ngatchou-Djao O.D."/>
            <person name="Rohde M."/>
            <person name="Pukall R."/>
            <person name="Spring S."/>
            <person name="Abt B."/>
            <person name="Goker M."/>
            <person name="Detter J.C."/>
            <person name="Woyke T."/>
            <person name="Bristow J."/>
            <person name="Markowitz V."/>
            <person name="Hugenholtz P."/>
            <person name="Eisen J.A."/>
            <person name="Kyrpides N.C."/>
            <person name="Klenk H.P."/>
            <person name="Lapidus A."/>
        </authorList>
    </citation>
    <scope>NUCLEOTIDE SEQUENCE [LARGE SCALE GENOMIC DNA]</scope>
    <source>
        <strain evidence="9">DSM 15567 / CIP 107919 / 50-1 BON</strain>
    </source>
</reference>
<feature type="transmembrane region" description="Helical" evidence="6">
    <location>
        <begin position="6"/>
        <end position="25"/>
    </location>
</feature>
<dbReference type="PANTHER" id="PTHR35007:SF1">
    <property type="entry name" value="PILUS ASSEMBLY PROTEIN"/>
    <property type="match status" value="1"/>
</dbReference>
<dbReference type="OrthoDB" id="1727007at2"/>
<feature type="transmembrane region" description="Helical" evidence="6">
    <location>
        <begin position="277"/>
        <end position="298"/>
    </location>
</feature>
<gene>
    <name evidence="8" type="ordered locus">Mahau_2398</name>
</gene>
<keyword evidence="9" id="KW-1185">Reference proteome</keyword>
<proteinExistence type="predicted"/>
<reference evidence="9" key="1">
    <citation type="submission" date="2010-11" db="EMBL/GenBank/DDBJ databases">
        <title>The complete genome of Mahella australiensis DSM 15567.</title>
        <authorList>
            <consortium name="US DOE Joint Genome Institute (JGI-PGF)"/>
            <person name="Lucas S."/>
            <person name="Copeland A."/>
            <person name="Lapidus A."/>
            <person name="Bruce D."/>
            <person name="Goodwin L."/>
            <person name="Pitluck S."/>
            <person name="Kyrpides N."/>
            <person name="Mavromatis K."/>
            <person name="Pagani I."/>
            <person name="Ivanova N."/>
            <person name="Teshima H."/>
            <person name="Brettin T."/>
            <person name="Detter J.C."/>
            <person name="Han C."/>
            <person name="Tapia R."/>
            <person name="Land M."/>
            <person name="Hauser L."/>
            <person name="Markowitz V."/>
            <person name="Cheng J.-F."/>
            <person name="Hugenholtz P."/>
            <person name="Woyke T."/>
            <person name="Wu D."/>
            <person name="Spring S."/>
            <person name="Pukall R."/>
            <person name="Steenblock K."/>
            <person name="Schneider S."/>
            <person name="Klenk H.-P."/>
            <person name="Eisen J.A."/>
        </authorList>
    </citation>
    <scope>NUCLEOTIDE SEQUENCE [LARGE SCALE GENOMIC DNA]</scope>
    <source>
        <strain evidence="9">DSM 15567 / CIP 107919 / 50-1 BON</strain>
    </source>
</reference>
<dbReference type="InterPro" id="IPR018076">
    <property type="entry name" value="T2SS_GspF_dom"/>
</dbReference>
<keyword evidence="2" id="KW-1003">Cell membrane</keyword>
<keyword evidence="5 6" id="KW-0472">Membrane</keyword>
<evidence type="ECO:0000256" key="4">
    <source>
        <dbReference type="ARBA" id="ARBA00022989"/>
    </source>
</evidence>
<evidence type="ECO:0000313" key="9">
    <source>
        <dbReference type="Proteomes" id="UP000008457"/>
    </source>
</evidence>
<feature type="transmembrane region" description="Helical" evidence="6">
    <location>
        <begin position="247"/>
        <end position="265"/>
    </location>
</feature>
<comment type="subcellular location">
    <subcellularLocation>
        <location evidence="1">Cell membrane</location>
        <topology evidence="1">Multi-pass membrane protein</topology>
    </subcellularLocation>
</comment>
<evidence type="ECO:0000256" key="5">
    <source>
        <dbReference type="ARBA" id="ARBA00023136"/>
    </source>
</evidence>
<dbReference type="PANTHER" id="PTHR35007">
    <property type="entry name" value="INTEGRAL MEMBRANE PROTEIN-RELATED"/>
    <property type="match status" value="1"/>
</dbReference>